<accession>A0A9W6S7K5</accession>
<dbReference type="EMBL" id="BSTK01000010">
    <property type="protein sequence ID" value="GLY88529.1"/>
    <property type="molecule type" value="Genomic_DNA"/>
</dbReference>
<evidence type="ECO:0000313" key="2">
    <source>
        <dbReference type="Proteomes" id="UP001165074"/>
    </source>
</evidence>
<dbReference type="Proteomes" id="UP001165074">
    <property type="component" value="Unassembled WGS sequence"/>
</dbReference>
<comment type="caution">
    <text evidence="1">The sequence shown here is derived from an EMBL/GenBank/DDBJ whole genome shotgun (WGS) entry which is preliminary data.</text>
</comment>
<evidence type="ECO:0000313" key="1">
    <source>
        <dbReference type="EMBL" id="GLY88529.1"/>
    </source>
</evidence>
<name>A0A9W6S7K5_9ACTN</name>
<gene>
    <name evidence="1" type="ORF">Airi02_064580</name>
</gene>
<proteinExistence type="predicted"/>
<sequence length="83" mass="8874">MSSPSEMSRSVTARASAADSPATNLFTTLLVYGAVSTSRRTPPLREAAKRTWRSNLPPLARDYAVPIVPKVKPPFSEGTRSGG</sequence>
<keyword evidence="2" id="KW-1185">Reference proteome</keyword>
<reference evidence="1" key="1">
    <citation type="submission" date="2023-03" db="EMBL/GenBank/DDBJ databases">
        <title>Actinoallomurus iriomotensis NBRC 103684.</title>
        <authorList>
            <person name="Ichikawa N."/>
            <person name="Sato H."/>
            <person name="Tonouchi N."/>
        </authorList>
    </citation>
    <scope>NUCLEOTIDE SEQUENCE</scope>
    <source>
        <strain evidence="1">NBRC 103684</strain>
    </source>
</reference>
<protein>
    <submittedName>
        <fullName evidence="1">Uncharacterized protein</fullName>
    </submittedName>
</protein>
<dbReference type="AlphaFoldDB" id="A0A9W6S7K5"/>
<organism evidence="1 2">
    <name type="scientific">Actinoallomurus iriomotensis</name>
    <dbReference type="NCBI Taxonomy" id="478107"/>
    <lineage>
        <taxon>Bacteria</taxon>
        <taxon>Bacillati</taxon>
        <taxon>Actinomycetota</taxon>
        <taxon>Actinomycetes</taxon>
        <taxon>Streptosporangiales</taxon>
        <taxon>Thermomonosporaceae</taxon>
        <taxon>Actinoallomurus</taxon>
    </lineage>
</organism>